<dbReference type="NCBIfam" id="TIGR03005">
    <property type="entry name" value="ectoine_ehuA"/>
    <property type="match status" value="1"/>
</dbReference>
<dbReference type="InterPro" id="IPR030679">
    <property type="entry name" value="ABC_ATPase_HisP-typ"/>
</dbReference>
<gene>
    <name evidence="11" type="primary">ehuA</name>
    <name evidence="11" type="ORF">GCM10010305_31510</name>
</gene>
<dbReference type="GO" id="GO:0005886">
    <property type="term" value="C:plasma membrane"/>
    <property type="evidence" value="ECO:0007669"/>
    <property type="project" value="UniProtKB-SubCell"/>
</dbReference>
<evidence type="ECO:0000256" key="4">
    <source>
        <dbReference type="ARBA" id="ARBA00022475"/>
    </source>
</evidence>
<evidence type="ECO:0000256" key="5">
    <source>
        <dbReference type="ARBA" id="ARBA00022741"/>
    </source>
</evidence>
<dbReference type="InterPro" id="IPR050086">
    <property type="entry name" value="MetN_ABC_transporter-like"/>
</dbReference>
<dbReference type="RefSeq" id="WP_189977607.1">
    <property type="nucleotide sequence ID" value="NZ_BMUL01000007.1"/>
</dbReference>
<dbReference type="GO" id="GO:0005524">
    <property type="term" value="F:ATP binding"/>
    <property type="evidence" value="ECO:0007669"/>
    <property type="project" value="UniProtKB-KW"/>
</dbReference>
<protein>
    <submittedName>
        <fullName evidence="11">L-cystine ABC transporter ATP-binding protein YecC</fullName>
    </submittedName>
</protein>
<evidence type="ECO:0000256" key="3">
    <source>
        <dbReference type="ARBA" id="ARBA00022448"/>
    </source>
</evidence>
<dbReference type="PANTHER" id="PTHR43166">
    <property type="entry name" value="AMINO ACID IMPORT ATP-BINDING PROTEIN"/>
    <property type="match status" value="1"/>
</dbReference>
<dbReference type="GO" id="GO:0016887">
    <property type="term" value="F:ATP hydrolysis activity"/>
    <property type="evidence" value="ECO:0007669"/>
    <property type="project" value="InterPro"/>
</dbReference>
<keyword evidence="4" id="KW-1003">Cell membrane</keyword>
<feature type="compositionally biased region" description="Gly residues" evidence="9">
    <location>
        <begin position="92"/>
        <end position="108"/>
    </location>
</feature>
<dbReference type="SUPFAM" id="SSF52540">
    <property type="entry name" value="P-loop containing nucleoside triphosphate hydrolases"/>
    <property type="match status" value="1"/>
</dbReference>
<reference evidence="11" key="1">
    <citation type="journal article" date="2014" name="Int. J. Syst. Evol. Microbiol.">
        <title>Complete genome sequence of Corynebacterium casei LMG S-19264T (=DSM 44701T), isolated from a smear-ripened cheese.</title>
        <authorList>
            <consortium name="US DOE Joint Genome Institute (JGI-PGF)"/>
            <person name="Walter F."/>
            <person name="Albersmeier A."/>
            <person name="Kalinowski J."/>
            <person name="Ruckert C."/>
        </authorList>
    </citation>
    <scope>NUCLEOTIDE SEQUENCE</scope>
    <source>
        <strain evidence="11">JCM 4518</strain>
    </source>
</reference>
<evidence type="ECO:0000259" key="10">
    <source>
        <dbReference type="PROSITE" id="PS50893"/>
    </source>
</evidence>
<accession>A0A918W8E2</accession>
<dbReference type="Pfam" id="PF00005">
    <property type="entry name" value="ABC_tran"/>
    <property type="match status" value="1"/>
</dbReference>
<dbReference type="SMART" id="SM00382">
    <property type="entry name" value="AAA"/>
    <property type="match status" value="1"/>
</dbReference>
<evidence type="ECO:0000256" key="7">
    <source>
        <dbReference type="ARBA" id="ARBA00022970"/>
    </source>
</evidence>
<name>A0A918W8E2_9ACTN</name>
<keyword evidence="12" id="KW-1185">Reference proteome</keyword>
<keyword evidence="3" id="KW-0813">Transport</keyword>
<dbReference type="PROSITE" id="PS50893">
    <property type="entry name" value="ABC_TRANSPORTER_2"/>
    <property type="match status" value="1"/>
</dbReference>
<feature type="compositionally biased region" description="Low complexity" evidence="9">
    <location>
        <begin position="1"/>
        <end position="10"/>
    </location>
</feature>
<evidence type="ECO:0000256" key="2">
    <source>
        <dbReference type="ARBA" id="ARBA00005417"/>
    </source>
</evidence>
<keyword evidence="6 11" id="KW-0067">ATP-binding</keyword>
<keyword evidence="8" id="KW-0472">Membrane</keyword>
<keyword evidence="5" id="KW-0547">Nucleotide-binding</keyword>
<organism evidence="11 12">
    <name type="scientific">Streptomyces termitum</name>
    <dbReference type="NCBI Taxonomy" id="67368"/>
    <lineage>
        <taxon>Bacteria</taxon>
        <taxon>Bacillati</taxon>
        <taxon>Actinomycetota</taxon>
        <taxon>Actinomycetes</taxon>
        <taxon>Kitasatosporales</taxon>
        <taxon>Streptomycetaceae</taxon>
        <taxon>Streptomyces</taxon>
    </lineage>
</organism>
<dbReference type="Gene3D" id="3.40.50.300">
    <property type="entry name" value="P-loop containing nucleotide triphosphate hydrolases"/>
    <property type="match status" value="1"/>
</dbReference>
<feature type="region of interest" description="Disordered" evidence="9">
    <location>
        <begin position="80"/>
        <end position="111"/>
    </location>
</feature>
<evidence type="ECO:0000313" key="11">
    <source>
        <dbReference type="EMBL" id="GHA85422.1"/>
    </source>
</evidence>
<feature type="domain" description="ABC transporter" evidence="10">
    <location>
        <begin position="21"/>
        <end position="280"/>
    </location>
</feature>
<dbReference type="AlphaFoldDB" id="A0A918W8E2"/>
<evidence type="ECO:0000256" key="6">
    <source>
        <dbReference type="ARBA" id="ARBA00022840"/>
    </source>
</evidence>
<dbReference type="InterPro" id="IPR027417">
    <property type="entry name" value="P-loop_NTPase"/>
</dbReference>
<dbReference type="InterPro" id="IPR017871">
    <property type="entry name" value="ABC_transporter-like_CS"/>
</dbReference>
<keyword evidence="7" id="KW-0029">Amino-acid transport</keyword>
<sequence>MPTEPTAPAAPDAPGPVPDKVRFDGVTKRFGDHTVLDGLDLAVAPGERVTLIGPSGSGKTTILRLLMTLERVTGGVIHVDGEPFSHMPSGPSGRGGRGGRGGPGGPGGKLVPADERHLARRRRHIGMVFQQFNLFPHMSVLANLTEAPVHVLGLGKEEAAERARELLALADKADAHPTRLSGGQQQRVAIARALAMRPDVLLLDEVTSALDPELVAEVLDVLRDVAATTDLTMLCVTHEMGFARDISDRVLMFDGGRVLESGPPGALLDDPGHERTRSFLRSLH</sequence>
<comment type="similarity">
    <text evidence="2">Belongs to the ABC transporter superfamily.</text>
</comment>
<dbReference type="PROSITE" id="PS00211">
    <property type="entry name" value="ABC_TRANSPORTER_1"/>
    <property type="match status" value="1"/>
</dbReference>
<proteinExistence type="inferred from homology"/>
<dbReference type="EMBL" id="BMUL01000007">
    <property type="protein sequence ID" value="GHA85422.1"/>
    <property type="molecule type" value="Genomic_DNA"/>
</dbReference>
<dbReference type="Proteomes" id="UP000644020">
    <property type="component" value="Unassembled WGS sequence"/>
</dbReference>
<evidence type="ECO:0000256" key="1">
    <source>
        <dbReference type="ARBA" id="ARBA00004202"/>
    </source>
</evidence>
<dbReference type="InterPro" id="IPR003593">
    <property type="entry name" value="AAA+_ATPase"/>
</dbReference>
<dbReference type="PIRSF" id="PIRSF039085">
    <property type="entry name" value="ABC_ATPase_HisP"/>
    <property type="match status" value="1"/>
</dbReference>
<dbReference type="GO" id="GO:0015424">
    <property type="term" value="F:ABC-type amino acid transporter activity"/>
    <property type="evidence" value="ECO:0007669"/>
    <property type="project" value="InterPro"/>
</dbReference>
<evidence type="ECO:0000313" key="12">
    <source>
        <dbReference type="Proteomes" id="UP000644020"/>
    </source>
</evidence>
<dbReference type="InterPro" id="IPR014343">
    <property type="entry name" value="Ectoine_EhuA"/>
</dbReference>
<dbReference type="PANTHER" id="PTHR43166:SF9">
    <property type="entry name" value="GLUTAMATE_ASPARTATE IMPORT ATP-BINDING PROTEIN GLTL"/>
    <property type="match status" value="1"/>
</dbReference>
<evidence type="ECO:0000256" key="8">
    <source>
        <dbReference type="ARBA" id="ARBA00023136"/>
    </source>
</evidence>
<comment type="subcellular location">
    <subcellularLocation>
        <location evidence="1">Cell membrane</location>
        <topology evidence="1">Peripheral membrane protein</topology>
    </subcellularLocation>
</comment>
<dbReference type="InterPro" id="IPR003439">
    <property type="entry name" value="ABC_transporter-like_ATP-bd"/>
</dbReference>
<feature type="region of interest" description="Disordered" evidence="9">
    <location>
        <begin position="1"/>
        <end position="20"/>
    </location>
</feature>
<reference evidence="11" key="2">
    <citation type="submission" date="2020-09" db="EMBL/GenBank/DDBJ databases">
        <authorList>
            <person name="Sun Q."/>
            <person name="Ohkuma M."/>
        </authorList>
    </citation>
    <scope>NUCLEOTIDE SEQUENCE</scope>
    <source>
        <strain evidence="11">JCM 4518</strain>
    </source>
</reference>
<evidence type="ECO:0000256" key="9">
    <source>
        <dbReference type="SAM" id="MobiDB-lite"/>
    </source>
</evidence>
<comment type="caution">
    <text evidence="11">The sequence shown here is derived from an EMBL/GenBank/DDBJ whole genome shotgun (WGS) entry which is preliminary data.</text>
</comment>